<sequence>MDKKKIYAPMVVEHSARSSMTRDEIEQRPLAHLYRIKGKAKGYEILPEECVIFSNLENNENLVADMDQFSKEFEVYQEPEYEIEFINSFIERRLDEVGGPVYSRKLQLYFEKYNDEYRCMSIYHMDMHNLSFEHHADETIKKKCKGSFINMVIVLCEDENGYKFPWYFGTPPSDKCYAKGATPYEALKRLRRNYELMEGNVLRRPEGQWDKVKWFDAINCYADTSLIGLSDI</sequence>
<accession>A0A285T8S9</accession>
<protein>
    <submittedName>
        <fullName evidence="1">Uncharacterized protein</fullName>
    </submittedName>
</protein>
<evidence type="ECO:0000313" key="2">
    <source>
        <dbReference type="Proteomes" id="UP000219563"/>
    </source>
</evidence>
<organism evidence="1 2">
    <name type="scientific">Pseudobutyrivibrio ruminis DSM 9787</name>
    <dbReference type="NCBI Taxonomy" id="1123011"/>
    <lineage>
        <taxon>Bacteria</taxon>
        <taxon>Bacillati</taxon>
        <taxon>Bacillota</taxon>
        <taxon>Clostridia</taxon>
        <taxon>Lachnospirales</taxon>
        <taxon>Lachnospiraceae</taxon>
        <taxon>Pseudobutyrivibrio</taxon>
    </lineage>
</organism>
<dbReference type="Proteomes" id="UP000219563">
    <property type="component" value="Unassembled WGS sequence"/>
</dbReference>
<dbReference type="AlphaFoldDB" id="A0A285T8S9"/>
<gene>
    <name evidence="1" type="ORF">SAMN02910411_0523</name>
</gene>
<evidence type="ECO:0000313" key="1">
    <source>
        <dbReference type="EMBL" id="SOC17779.1"/>
    </source>
</evidence>
<dbReference type="EMBL" id="OBMR01000016">
    <property type="protein sequence ID" value="SOC17779.1"/>
    <property type="molecule type" value="Genomic_DNA"/>
</dbReference>
<proteinExistence type="predicted"/>
<dbReference type="RefSeq" id="WP_097077279.1">
    <property type="nucleotide sequence ID" value="NZ_OBMR01000016.1"/>
</dbReference>
<name>A0A285T8S9_9FIRM</name>
<reference evidence="1 2" key="1">
    <citation type="submission" date="2017-08" db="EMBL/GenBank/DDBJ databases">
        <authorList>
            <person name="de Groot N.N."/>
        </authorList>
    </citation>
    <scope>NUCLEOTIDE SEQUENCE [LARGE SCALE GENOMIC DNA]</scope>
    <source>
        <strain evidence="1 2">DSM 9787</strain>
    </source>
</reference>